<gene>
    <name evidence="1" type="ORF">BJ976_002395</name>
</gene>
<evidence type="ECO:0000313" key="1">
    <source>
        <dbReference type="EMBL" id="MBB4883987.1"/>
    </source>
</evidence>
<proteinExistence type="predicted"/>
<dbReference type="OrthoDB" id="3483399at2"/>
<sequence>MSPALLHTFVDVARHVGVTPPTVRVWVEKGWLTASGPWTTADARAAAARSRQRAGRGAVAAHGTASRWRAGCSCEACRAAHNAESRDVREAARVEWWADREAPLLEALAGGAPWREVLAEVGVTAQAVTAHRRRSPAFAAALDGALMEGRDQSIEHGRAGAWRAGCRCPECREYHEGTRT</sequence>
<protein>
    <submittedName>
        <fullName evidence="1">Zn ribbon nucleic-acid-binding protein</fullName>
    </submittedName>
</protein>
<keyword evidence="2" id="KW-1185">Reference proteome</keyword>
<comment type="caution">
    <text evidence="1">The sequence shown here is derived from an EMBL/GenBank/DDBJ whole genome shotgun (WGS) entry which is preliminary data.</text>
</comment>
<organism evidence="1 2">
    <name type="scientific">Micrococcus flavus</name>
    <dbReference type="NCBI Taxonomy" id="384602"/>
    <lineage>
        <taxon>Bacteria</taxon>
        <taxon>Bacillati</taxon>
        <taxon>Actinomycetota</taxon>
        <taxon>Actinomycetes</taxon>
        <taxon>Micrococcales</taxon>
        <taxon>Micrococcaceae</taxon>
        <taxon>Micrococcus</taxon>
    </lineage>
</organism>
<dbReference type="AlphaFoldDB" id="A0A4Y8WWI5"/>
<accession>A0A4Y8WWI5</accession>
<dbReference type="EMBL" id="JACHMC010000002">
    <property type="protein sequence ID" value="MBB4883987.1"/>
    <property type="molecule type" value="Genomic_DNA"/>
</dbReference>
<name>A0A4Y8WWI5_9MICC</name>
<evidence type="ECO:0000313" key="2">
    <source>
        <dbReference type="Proteomes" id="UP000560081"/>
    </source>
</evidence>
<dbReference type="RefSeq" id="WP_135030753.1">
    <property type="nucleotide sequence ID" value="NZ_BMLA01000013.1"/>
</dbReference>
<dbReference type="Proteomes" id="UP000560081">
    <property type="component" value="Unassembled WGS sequence"/>
</dbReference>
<reference evidence="1 2" key="1">
    <citation type="submission" date="2020-08" db="EMBL/GenBank/DDBJ databases">
        <title>Sequencing the genomes of 1000 actinobacteria strains.</title>
        <authorList>
            <person name="Klenk H.-P."/>
        </authorList>
    </citation>
    <scope>NUCLEOTIDE SEQUENCE [LARGE SCALE GENOMIC DNA]</scope>
    <source>
        <strain evidence="1 2">DSM 19079</strain>
    </source>
</reference>